<evidence type="ECO:0000313" key="2">
    <source>
        <dbReference type="Proteomes" id="UP001168552"/>
    </source>
</evidence>
<evidence type="ECO:0000313" key="1">
    <source>
        <dbReference type="EMBL" id="MDN4163864.1"/>
    </source>
</evidence>
<organism evidence="1 2">
    <name type="scientific">Shiella aurantiaca</name>
    <dbReference type="NCBI Taxonomy" id="3058365"/>
    <lineage>
        <taxon>Bacteria</taxon>
        <taxon>Pseudomonadati</taxon>
        <taxon>Bacteroidota</taxon>
        <taxon>Cytophagia</taxon>
        <taxon>Cytophagales</taxon>
        <taxon>Shiellaceae</taxon>
        <taxon>Shiella</taxon>
    </lineage>
</organism>
<gene>
    <name evidence="1" type="ORF">QWY31_00045</name>
</gene>
<proteinExistence type="predicted"/>
<dbReference type="RefSeq" id="WP_320002393.1">
    <property type="nucleotide sequence ID" value="NZ_JAUHJS010000001.1"/>
</dbReference>
<dbReference type="EMBL" id="JAUHJS010000001">
    <property type="protein sequence ID" value="MDN4163864.1"/>
    <property type="molecule type" value="Genomic_DNA"/>
</dbReference>
<reference evidence="1" key="1">
    <citation type="submission" date="2023-06" db="EMBL/GenBank/DDBJ databases">
        <title>Cytophagales bacterium Strain LB-30, isolated from soil.</title>
        <authorList>
            <person name="Liu B."/>
        </authorList>
    </citation>
    <scope>NUCLEOTIDE SEQUENCE</scope>
    <source>
        <strain evidence="1">LB-30</strain>
    </source>
</reference>
<name>A0ABT8F0J4_9BACT</name>
<dbReference type="Proteomes" id="UP001168552">
    <property type="component" value="Unassembled WGS sequence"/>
</dbReference>
<keyword evidence="2" id="KW-1185">Reference proteome</keyword>
<accession>A0ABT8F0J4</accession>
<comment type="caution">
    <text evidence="1">The sequence shown here is derived from an EMBL/GenBank/DDBJ whole genome shotgun (WGS) entry which is preliminary data.</text>
</comment>
<sequence>MDNHHHTIIYLDQFATSGMFDSGQVTKWTEIKYLLEQGVLTKKLFCPLSPEHFLESSNKSEAYRNDLNKGFLQLSDRYAFKTELEITSQLLISLIRKNNITINTFLSRLKNQDIPTDTEWNDLSSKTREFNSMIQEATTLSNSIRDQARQIKSTPQTEKLLFETCRNLVVGKFIACLEDLLKNKFIKVRGVHFESRSVPNWIDAIVYRLVTSHKINEKEIRLLIKHLERHGFTGISTLDTRTSLSALISVKGKKETSSDQLDISRVASSIQLSNILLTDKKRKSELLELELDKKYNTVILSGIPSDQDRFVDLLQRILD</sequence>
<protein>
    <submittedName>
        <fullName evidence="1">Uncharacterized protein</fullName>
    </submittedName>
</protein>